<feature type="compositionally biased region" description="Low complexity" evidence="1">
    <location>
        <begin position="21"/>
        <end position="32"/>
    </location>
</feature>
<keyword evidence="3" id="KW-1185">Reference proteome</keyword>
<dbReference type="AlphaFoldDB" id="A0A6G1CF88"/>
<proteinExistence type="predicted"/>
<protein>
    <submittedName>
        <fullName evidence="2">Uncharacterized protein</fullName>
    </submittedName>
</protein>
<reference evidence="2 3" key="1">
    <citation type="submission" date="2019-11" db="EMBL/GenBank/DDBJ databases">
        <title>Whole genome sequence of Oryza granulata.</title>
        <authorList>
            <person name="Li W."/>
        </authorList>
    </citation>
    <scope>NUCLEOTIDE SEQUENCE [LARGE SCALE GENOMIC DNA]</scope>
    <source>
        <strain evidence="3">cv. Menghai</strain>
        <tissue evidence="2">Leaf</tissue>
    </source>
</reference>
<evidence type="ECO:0000256" key="1">
    <source>
        <dbReference type="SAM" id="MobiDB-lite"/>
    </source>
</evidence>
<evidence type="ECO:0000313" key="3">
    <source>
        <dbReference type="Proteomes" id="UP000479710"/>
    </source>
</evidence>
<comment type="caution">
    <text evidence="2">The sequence shown here is derived from an EMBL/GenBank/DDBJ whole genome shotgun (WGS) entry which is preliminary data.</text>
</comment>
<feature type="region of interest" description="Disordered" evidence="1">
    <location>
        <begin position="1"/>
        <end position="59"/>
    </location>
</feature>
<evidence type="ECO:0000313" key="2">
    <source>
        <dbReference type="EMBL" id="KAF0899148.1"/>
    </source>
</evidence>
<dbReference type="EMBL" id="SPHZ02000009">
    <property type="protein sequence ID" value="KAF0899148.1"/>
    <property type="molecule type" value="Genomic_DNA"/>
</dbReference>
<gene>
    <name evidence="2" type="ORF">E2562_013371</name>
</gene>
<sequence>MLVQSTCQPNRPVRQPLSPLGRAAQQEARAGQVGLPSRCTDEPPPPPHVPRTRMPAPRAERAARFGVLHRGE</sequence>
<organism evidence="2 3">
    <name type="scientific">Oryza meyeriana var. granulata</name>
    <dbReference type="NCBI Taxonomy" id="110450"/>
    <lineage>
        <taxon>Eukaryota</taxon>
        <taxon>Viridiplantae</taxon>
        <taxon>Streptophyta</taxon>
        <taxon>Embryophyta</taxon>
        <taxon>Tracheophyta</taxon>
        <taxon>Spermatophyta</taxon>
        <taxon>Magnoliopsida</taxon>
        <taxon>Liliopsida</taxon>
        <taxon>Poales</taxon>
        <taxon>Poaceae</taxon>
        <taxon>BOP clade</taxon>
        <taxon>Oryzoideae</taxon>
        <taxon>Oryzeae</taxon>
        <taxon>Oryzinae</taxon>
        <taxon>Oryza</taxon>
        <taxon>Oryza meyeriana</taxon>
    </lineage>
</organism>
<name>A0A6G1CF88_9ORYZ</name>
<dbReference type="Proteomes" id="UP000479710">
    <property type="component" value="Unassembled WGS sequence"/>
</dbReference>
<accession>A0A6G1CF88</accession>